<keyword evidence="5" id="KW-0611">Plant defense</keyword>
<dbReference type="PANTHER" id="PTHR36766">
    <property type="entry name" value="PLANT BROAD-SPECTRUM MILDEW RESISTANCE PROTEIN RPW8"/>
    <property type="match status" value="1"/>
</dbReference>
<dbReference type="InterPro" id="IPR042197">
    <property type="entry name" value="Apaf_helical"/>
</dbReference>
<dbReference type="Proteomes" id="UP001318860">
    <property type="component" value="Unassembled WGS sequence"/>
</dbReference>
<dbReference type="InterPro" id="IPR027417">
    <property type="entry name" value="P-loop_NTPase"/>
</dbReference>
<dbReference type="Pfam" id="PF25019">
    <property type="entry name" value="LRR_R13L1-DRL21"/>
    <property type="match status" value="1"/>
</dbReference>
<keyword evidence="3" id="KW-0677">Repeat</keyword>
<dbReference type="Pfam" id="PF23598">
    <property type="entry name" value="LRR_14"/>
    <property type="match status" value="1"/>
</dbReference>
<keyword evidence="2" id="KW-0433">Leucine-rich repeat</keyword>
<dbReference type="PANTHER" id="PTHR36766:SF45">
    <property type="entry name" value="NB-ARC DOMAIN-CONTAINING PROTEIN"/>
    <property type="match status" value="1"/>
</dbReference>
<evidence type="ECO:0000256" key="6">
    <source>
        <dbReference type="ARBA" id="ARBA00022840"/>
    </source>
</evidence>
<dbReference type="InterPro" id="IPR056789">
    <property type="entry name" value="LRR_R13L1-DRL21"/>
</dbReference>
<evidence type="ECO:0000259" key="10">
    <source>
        <dbReference type="Pfam" id="PF23598"/>
    </source>
</evidence>
<keyword evidence="4" id="KW-0547">Nucleotide-binding</keyword>
<dbReference type="InterPro" id="IPR036388">
    <property type="entry name" value="WH-like_DNA-bd_sf"/>
</dbReference>
<evidence type="ECO:0000313" key="12">
    <source>
        <dbReference type="EMBL" id="KAK6153183.1"/>
    </source>
</evidence>
<dbReference type="SUPFAM" id="SSF52540">
    <property type="entry name" value="P-loop containing nucleoside triphosphate hydrolases"/>
    <property type="match status" value="1"/>
</dbReference>
<evidence type="ECO:0000259" key="11">
    <source>
        <dbReference type="Pfam" id="PF25019"/>
    </source>
</evidence>
<dbReference type="Pfam" id="PF23559">
    <property type="entry name" value="WHD_DRP"/>
    <property type="match status" value="1"/>
</dbReference>
<evidence type="ECO:0000256" key="3">
    <source>
        <dbReference type="ARBA" id="ARBA00022737"/>
    </source>
</evidence>
<comment type="caution">
    <text evidence="12">The sequence shown here is derived from an EMBL/GenBank/DDBJ whole genome shotgun (WGS) entry which is preliminary data.</text>
</comment>
<evidence type="ECO:0000256" key="5">
    <source>
        <dbReference type="ARBA" id="ARBA00022821"/>
    </source>
</evidence>
<feature type="domain" description="Disease resistance protein winged helix" evidence="9">
    <location>
        <begin position="479"/>
        <end position="547"/>
    </location>
</feature>
<evidence type="ECO:0000313" key="13">
    <source>
        <dbReference type="Proteomes" id="UP001318860"/>
    </source>
</evidence>
<reference evidence="12 13" key="1">
    <citation type="journal article" date="2021" name="Comput. Struct. Biotechnol. J.">
        <title>De novo genome assembly of the potent medicinal plant Rehmannia glutinosa using nanopore technology.</title>
        <authorList>
            <person name="Ma L."/>
            <person name="Dong C."/>
            <person name="Song C."/>
            <person name="Wang X."/>
            <person name="Zheng X."/>
            <person name="Niu Y."/>
            <person name="Chen S."/>
            <person name="Feng W."/>
        </authorList>
    </citation>
    <scope>NUCLEOTIDE SEQUENCE [LARGE SCALE GENOMIC DNA]</scope>
    <source>
        <strain evidence="12">DH-2019</strain>
    </source>
</reference>
<dbReference type="SMART" id="SM00369">
    <property type="entry name" value="LRR_TYP"/>
    <property type="match status" value="3"/>
</dbReference>
<dbReference type="InterPro" id="IPR055414">
    <property type="entry name" value="LRR_R13L4/SHOC2-like"/>
</dbReference>
<evidence type="ECO:0008006" key="14">
    <source>
        <dbReference type="Google" id="ProtNLM"/>
    </source>
</evidence>
<name>A0ABR0X1N6_REHGL</name>
<organism evidence="12 13">
    <name type="scientific">Rehmannia glutinosa</name>
    <name type="common">Chinese foxglove</name>
    <dbReference type="NCBI Taxonomy" id="99300"/>
    <lineage>
        <taxon>Eukaryota</taxon>
        <taxon>Viridiplantae</taxon>
        <taxon>Streptophyta</taxon>
        <taxon>Embryophyta</taxon>
        <taxon>Tracheophyta</taxon>
        <taxon>Spermatophyta</taxon>
        <taxon>Magnoliopsida</taxon>
        <taxon>eudicotyledons</taxon>
        <taxon>Gunneridae</taxon>
        <taxon>Pentapetalae</taxon>
        <taxon>asterids</taxon>
        <taxon>lamiids</taxon>
        <taxon>Lamiales</taxon>
        <taxon>Orobanchaceae</taxon>
        <taxon>Rehmannieae</taxon>
        <taxon>Rehmannia</taxon>
    </lineage>
</organism>
<dbReference type="EMBL" id="JABTTQ020000006">
    <property type="protein sequence ID" value="KAK6153183.1"/>
    <property type="molecule type" value="Genomic_DNA"/>
</dbReference>
<dbReference type="InterPro" id="IPR058922">
    <property type="entry name" value="WHD_DRP"/>
</dbReference>
<protein>
    <recommendedName>
        <fullName evidence="14">Disease resistance protein</fullName>
    </recommendedName>
</protein>
<dbReference type="Gene3D" id="1.10.10.10">
    <property type="entry name" value="Winged helix-like DNA-binding domain superfamily/Winged helix DNA-binding domain"/>
    <property type="match status" value="1"/>
</dbReference>
<evidence type="ECO:0000256" key="1">
    <source>
        <dbReference type="ARBA" id="ARBA00008894"/>
    </source>
</evidence>
<dbReference type="Gene3D" id="1.10.8.430">
    <property type="entry name" value="Helical domain of apoptotic protease-activating factors"/>
    <property type="match status" value="1"/>
</dbReference>
<dbReference type="PRINTS" id="PR00364">
    <property type="entry name" value="DISEASERSIST"/>
</dbReference>
<proteinExistence type="inferred from homology"/>
<feature type="domain" description="R13L1/DRL21-like LRR repeat region" evidence="11">
    <location>
        <begin position="744"/>
        <end position="871"/>
    </location>
</feature>
<dbReference type="InterPro" id="IPR003591">
    <property type="entry name" value="Leu-rich_rpt_typical-subtyp"/>
</dbReference>
<evidence type="ECO:0000259" key="9">
    <source>
        <dbReference type="Pfam" id="PF23559"/>
    </source>
</evidence>
<dbReference type="Pfam" id="PF18052">
    <property type="entry name" value="Rx_N"/>
    <property type="match status" value="1"/>
</dbReference>
<keyword evidence="6" id="KW-0067">ATP-binding</keyword>
<dbReference type="InterPro" id="IPR032675">
    <property type="entry name" value="LRR_dom_sf"/>
</dbReference>
<dbReference type="CDD" id="cd14798">
    <property type="entry name" value="RX-CC_like"/>
    <property type="match status" value="1"/>
</dbReference>
<dbReference type="InterPro" id="IPR041118">
    <property type="entry name" value="Rx_N"/>
</dbReference>
<dbReference type="Gene3D" id="3.80.10.10">
    <property type="entry name" value="Ribonuclease Inhibitor"/>
    <property type="match status" value="2"/>
</dbReference>
<evidence type="ECO:0000256" key="4">
    <source>
        <dbReference type="ARBA" id="ARBA00022741"/>
    </source>
</evidence>
<evidence type="ECO:0000259" key="7">
    <source>
        <dbReference type="Pfam" id="PF00931"/>
    </source>
</evidence>
<feature type="domain" description="NB-ARC" evidence="7">
    <location>
        <begin position="239"/>
        <end position="393"/>
    </location>
</feature>
<evidence type="ECO:0000259" key="8">
    <source>
        <dbReference type="Pfam" id="PF18052"/>
    </source>
</evidence>
<dbReference type="Gene3D" id="3.40.50.300">
    <property type="entry name" value="P-loop containing nucleotide triphosphate hydrolases"/>
    <property type="match status" value="1"/>
</dbReference>
<gene>
    <name evidence="12" type="ORF">DH2020_012822</name>
</gene>
<accession>A0ABR0X1N6</accession>
<dbReference type="SUPFAM" id="SSF52058">
    <property type="entry name" value="L domain-like"/>
    <property type="match status" value="1"/>
</dbReference>
<feature type="domain" description="Disease resistance R13L4/SHOC-2-like LRR" evidence="10">
    <location>
        <begin position="582"/>
        <end position="660"/>
    </location>
</feature>
<sequence length="1023" mass="117652">MAVDLNTGLAYLAICPTIKFPISSRHKSLSIKYFEKQIRIMADAIVSIAVQRLEALVEKQIGTKINLVREVKNEVSYLSSELNAIRNVLDDAERRRYKEKNIQYWLKKLEDTSYDIDNVLDEWNFAILKLEIQGSKDFVPRQKVRSLIPRSYLNFSKVATRHDIAKKIKGLKERLDRIVNEKDRYDFIVGQPVDLRESDRVRSTSLLDVSEIHGREVEKDVLVSKLMIQGVVGEKELINPSVISIIGTGGIGKTTLAQLLYNDDTVKNNFNERIWICVSDVFDEVRIAKGIVEIVRGSCPNLNELESLLKCLTDSISGKKILLVMDDVWTEDYTKWEPLKKSLKLGGPGSKILVTTRSERVARMMGSTDMYHLGQLSDTDCWALMRRVAFSGRSSEERSCEELLDIGKNIAYKCQGLPLAAKVLGSMLLFKDTVEEWRNVLDSEIWQLEEAEVDLFPHLLLSYNELAPTIKHCFSYCAVFPKDTEIDVDKLIRMWMAQGYLVSSSSGREDDLELRGKEYFNNLRMRCFFLDYNGRTCKMHDIVHDFAQFLRKTKLEATTEKGSVYRSLFCQKELVPSDLCDCNACLRVLSLYECELQEIPTYIENLIHLRYLDLTGNKLMVQFPQSICKLYNLETLYLGRCGLKEIPAEIGNLIRLRHLDLYLNAELQELPETICNLHELRTLNITHCVSLRRLPEGIHRLINLRHLPNEHTHCLHQIPQGLEQLTGLRTLTQFFVGRDWSKLGYLKNMDQLSGSIELRISLHDRQDVIEAQKAELKSKIHIQCLKIWFFNNIDRSDEMNLVRYEAMEALQPPPNLQRLRIIDYQGTKFPGWITSALNNLKVLEIQECNYCSTLPPLGELPGLEELSVWRMHSFEILDSREFLGIAGDVNINDASIPSSAVAVIRFPKLKKLSFRNCAFWKDWEDITAEEADNVTLSLFPCLRELVLDYCFLTELPHHLLRKASSLEHLEIIDCTYLSKSYGDKKGSGWRSLSHIPHVQVSYNEQRAGHRSYETPLPVKSMGP</sequence>
<dbReference type="Gene3D" id="1.20.5.4130">
    <property type="match status" value="1"/>
</dbReference>
<dbReference type="InterPro" id="IPR002182">
    <property type="entry name" value="NB-ARC"/>
</dbReference>
<dbReference type="Pfam" id="PF00931">
    <property type="entry name" value="NB-ARC"/>
    <property type="match status" value="1"/>
</dbReference>
<evidence type="ECO:0000256" key="2">
    <source>
        <dbReference type="ARBA" id="ARBA00022614"/>
    </source>
</evidence>
<dbReference type="InterPro" id="IPR038005">
    <property type="entry name" value="RX-like_CC"/>
</dbReference>
<keyword evidence="13" id="KW-1185">Reference proteome</keyword>
<comment type="similarity">
    <text evidence="1">Belongs to the disease resistance NB-LRR family.</text>
</comment>
<feature type="domain" description="Disease resistance N-terminal" evidence="8">
    <location>
        <begin position="45"/>
        <end position="131"/>
    </location>
</feature>